<feature type="transmembrane region" description="Helical" evidence="6">
    <location>
        <begin position="237"/>
        <end position="257"/>
    </location>
</feature>
<evidence type="ECO:0000256" key="4">
    <source>
        <dbReference type="ARBA" id="ARBA00022989"/>
    </source>
</evidence>
<dbReference type="RefSeq" id="WP_379703320.1">
    <property type="nucleotide sequence ID" value="NZ_JBHTAT010000001.1"/>
</dbReference>
<dbReference type="Proteomes" id="UP001596434">
    <property type="component" value="Unassembled WGS sequence"/>
</dbReference>
<reference evidence="8 9" key="1">
    <citation type="journal article" date="2019" name="Int. J. Syst. Evol. Microbiol.">
        <title>The Global Catalogue of Microorganisms (GCM) 10K type strain sequencing project: providing services to taxonomists for standard genome sequencing and annotation.</title>
        <authorList>
            <consortium name="The Broad Institute Genomics Platform"/>
            <consortium name="The Broad Institute Genome Sequencing Center for Infectious Disease"/>
            <person name="Wu L."/>
            <person name="Ma J."/>
        </authorList>
    </citation>
    <scope>NUCLEOTIDE SEQUENCE [LARGE SCALE GENOMIC DNA]</scope>
    <source>
        <strain evidence="8 9">GX21</strain>
    </source>
</reference>
<keyword evidence="4 6" id="KW-1133">Transmembrane helix</keyword>
<evidence type="ECO:0000256" key="6">
    <source>
        <dbReference type="SAM" id="Phobius"/>
    </source>
</evidence>
<dbReference type="SUPFAM" id="SSF103473">
    <property type="entry name" value="MFS general substrate transporter"/>
    <property type="match status" value="1"/>
</dbReference>
<comment type="subcellular location">
    <subcellularLocation>
        <location evidence="1">Cell membrane</location>
        <topology evidence="1">Multi-pass membrane protein</topology>
    </subcellularLocation>
</comment>
<dbReference type="Gene3D" id="1.20.1250.20">
    <property type="entry name" value="MFS general substrate transporter like domains"/>
    <property type="match status" value="2"/>
</dbReference>
<dbReference type="GeneID" id="96953454"/>
<sequence length="386" mass="39202">MTRRLFGTLCGLVFCANFGRVAFAPLLETFRTTFAAGTGAIGLVTTLVWVGTAVPRIPVGYLVTRIPRGRIVLGAGVLLTVSSALTATTESLPLLQTGAFAIGVASGAYYASAVPLIGDLYPDRVGRAAGIHGTAAQTAAVVAPTLTVALVAADSWRAVFWLLAVLGGALTLLYVAVARRRTGGIPRGADHDFVAALTHWRIILAAVVMVGGTGFVWQGVFNFYVTYLVAAKGLTAGRAGTLLTVAFAAGLPAFWLGGSLADRLPKVPYILTLGAGVAAGVAALTVAQSLVALVAVSVGLGLVAHSLFPALDAYVLGAVPDNRGSAYAVYGGLALLVQATGSGVVGALGERLPFDDIFLGFAGGLLALVGLLAALYLRGNVPTAAD</sequence>
<evidence type="ECO:0000256" key="2">
    <source>
        <dbReference type="ARBA" id="ARBA00022475"/>
    </source>
</evidence>
<name>A0ABD5ZXZ7_9EURY</name>
<comment type="caution">
    <text evidence="8">The sequence shown here is derived from an EMBL/GenBank/DDBJ whole genome shotgun (WGS) entry which is preliminary data.</text>
</comment>
<feature type="transmembrane region" description="Helical" evidence="6">
    <location>
        <begin position="158"/>
        <end position="177"/>
    </location>
</feature>
<evidence type="ECO:0000259" key="7">
    <source>
        <dbReference type="PROSITE" id="PS50850"/>
    </source>
</evidence>
<feature type="transmembrane region" description="Helical" evidence="6">
    <location>
        <begin position="293"/>
        <end position="315"/>
    </location>
</feature>
<feature type="transmembrane region" description="Helical" evidence="6">
    <location>
        <begin position="327"/>
        <end position="345"/>
    </location>
</feature>
<feature type="transmembrane region" description="Helical" evidence="6">
    <location>
        <begin position="71"/>
        <end position="88"/>
    </location>
</feature>
<organism evidence="8 9">
    <name type="scientific">Haloplanus litoreus</name>
    <dbReference type="NCBI Taxonomy" id="767515"/>
    <lineage>
        <taxon>Archaea</taxon>
        <taxon>Methanobacteriati</taxon>
        <taxon>Methanobacteriota</taxon>
        <taxon>Stenosarchaea group</taxon>
        <taxon>Halobacteria</taxon>
        <taxon>Halobacteriales</taxon>
        <taxon>Haloferacaceae</taxon>
        <taxon>Haloplanus</taxon>
    </lineage>
</organism>
<dbReference type="PROSITE" id="PS50850">
    <property type="entry name" value="MFS"/>
    <property type="match status" value="1"/>
</dbReference>
<evidence type="ECO:0000313" key="8">
    <source>
        <dbReference type="EMBL" id="MFC7255111.1"/>
    </source>
</evidence>
<protein>
    <submittedName>
        <fullName evidence="8">MFS transporter</fullName>
    </submittedName>
</protein>
<dbReference type="Pfam" id="PF07690">
    <property type="entry name" value="MFS_1"/>
    <property type="match status" value="1"/>
</dbReference>
<evidence type="ECO:0000256" key="5">
    <source>
        <dbReference type="ARBA" id="ARBA00023136"/>
    </source>
</evidence>
<feature type="transmembrane region" description="Helical" evidence="6">
    <location>
        <begin position="94"/>
        <end position="117"/>
    </location>
</feature>
<dbReference type="InterPro" id="IPR020846">
    <property type="entry name" value="MFS_dom"/>
</dbReference>
<feature type="transmembrane region" description="Helical" evidence="6">
    <location>
        <begin position="129"/>
        <end position="152"/>
    </location>
</feature>
<accession>A0ABD5ZXZ7</accession>
<feature type="transmembrane region" description="Helical" evidence="6">
    <location>
        <begin position="357"/>
        <end position="377"/>
    </location>
</feature>
<evidence type="ECO:0000313" key="9">
    <source>
        <dbReference type="Proteomes" id="UP001596434"/>
    </source>
</evidence>
<feature type="domain" description="Major facilitator superfamily (MFS) profile" evidence="7">
    <location>
        <begin position="1"/>
        <end position="382"/>
    </location>
</feature>
<feature type="transmembrane region" description="Helical" evidence="6">
    <location>
        <begin position="198"/>
        <end position="217"/>
    </location>
</feature>
<dbReference type="PANTHER" id="PTHR43124">
    <property type="entry name" value="PURINE EFFLUX PUMP PBUE"/>
    <property type="match status" value="1"/>
</dbReference>
<dbReference type="AlphaFoldDB" id="A0ABD5ZXZ7"/>
<feature type="transmembrane region" description="Helical" evidence="6">
    <location>
        <begin position="269"/>
        <end position="287"/>
    </location>
</feature>
<feature type="transmembrane region" description="Helical" evidence="6">
    <location>
        <begin position="33"/>
        <end position="50"/>
    </location>
</feature>
<dbReference type="PANTHER" id="PTHR43124:SF3">
    <property type="entry name" value="CHLORAMPHENICOL EFFLUX PUMP RV0191"/>
    <property type="match status" value="1"/>
</dbReference>
<keyword evidence="5 6" id="KW-0472">Membrane</keyword>
<dbReference type="InterPro" id="IPR011701">
    <property type="entry name" value="MFS"/>
</dbReference>
<evidence type="ECO:0000256" key="1">
    <source>
        <dbReference type="ARBA" id="ARBA00004651"/>
    </source>
</evidence>
<gene>
    <name evidence="8" type="ORF">ACFQKE_07355</name>
</gene>
<dbReference type="InterPro" id="IPR050189">
    <property type="entry name" value="MFS_Efflux_Transporters"/>
</dbReference>
<keyword evidence="3 6" id="KW-0812">Transmembrane</keyword>
<proteinExistence type="predicted"/>
<dbReference type="InterPro" id="IPR036259">
    <property type="entry name" value="MFS_trans_sf"/>
</dbReference>
<keyword evidence="2" id="KW-1003">Cell membrane</keyword>
<dbReference type="EMBL" id="JBHTAT010000001">
    <property type="protein sequence ID" value="MFC7255111.1"/>
    <property type="molecule type" value="Genomic_DNA"/>
</dbReference>
<keyword evidence="9" id="KW-1185">Reference proteome</keyword>
<evidence type="ECO:0000256" key="3">
    <source>
        <dbReference type="ARBA" id="ARBA00022692"/>
    </source>
</evidence>
<dbReference type="GO" id="GO:0005886">
    <property type="term" value="C:plasma membrane"/>
    <property type="evidence" value="ECO:0007669"/>
    <property type="project" value="UniProtKB-SubCell"/>
</dbReference>